<reference evidence="3 4" key="1">
    <citation type="submission" date="2024-03" db="EMBL/GenBank/DDBJ databases">
        <title>The genome assembly and annotation of the cricket Gryllus longicercus Weissman &amp; Gray.</title>
        <authorList>
            <person name="Szrajer S."/>
            <person name="Gray D."/>
            <person name="Ylla G."/>
        </authorList>
    </citation>
    <scope>NUCLEOTIDE SEQUENCE [LARGE SCALE GENOMIC DNA]</scope>
    <source>
        <strain evidence="3">DAG 2021-001</strain>
        <tissue evidence="3">Whole body minus gut</tissue>
    </source>
</reference>
<dbReference type="PRINTS" id="PR01217">
    <property type="entry name" value="PRICHEXTENSN"/>
</dbReference>
<accession>A0AAN9W100</accession>
<feature type="compositionally biased region" description="Low complexity" evidence="1">
    <location>
        <begin position="239"/>
        <end position="251"/>
    </location>
</feature>
<dbReference type="InterPro" id="IPR031847">
    <property type="entry name" value="PDLI1-4/Zasp-like_mid"/>
</dbReference>
<evidence type="ECO:0000313" key="3">
    <source>
        <dbReference type="EMBL" id="KAK7873891.1"/>
    </source>
</evidence>
<feature type="region of interest" description="Disordered" evidence="1">
    <location>
        <begin position="363"/>
        <end position="382"/>
    </location>
</feature>
<evidence type="ECO:0000313" key="4">
    <source>
        <dbReference type="Proteomes" id="UP001378592"/>
    </source>
</evidence>
<comment type="caution">
    <text evidence="3">The sequence shown here is derived from an EMBL/GenBank/DDBJ whole genome shotgun (WGS) entry which is preliminary data.</text>
</comment>
<sequence length="382" mass="40082">MAAQASTPKGQVLVNKQFNSPIKMYSAENVAEVLNKQTQVLENGAVGIDFHQLSAPGHLANSAVLRMLAEEERQRGGALKGLKRVAWPPPPDAEGAFTESQPAFAKGSEPADNYAAPAAPQAPTAWQPPSPARAPAQAPALARVYSPVAAPAPAPAPGPLYSPATAPAPRPVYSPVPAPAPAPAPVYSPVAAPVSAPVYSRVAAPAPAPVYSPVAAPARPAAQAPPPPQHAPTPPAPAPQFQGTIPGQPGQPQYPPPLQPYQYPSYQAPPAFEPPPSTVVLRAEAPISQAPFPVFESQPAAVRAAAPKMRGDEKWPPSEYKERAAVENQQRIALARGPAVRPRKVNRDYSKFFAQNALTPNYPSYKAPPGTQHYVEEGTSNF</sequence>
<feature type="region of interest" description="Disordered" evidence="1">
    <location>
        <begin position="82"/>
        <end position="140"/>
    </location>
</feature>
<feature type="region of interest" description="Disordered" evidence="1">
    <location>
        <begin position="218"/>
        <end position="269"/>
    </location>
</feature>
<dbReference type="EMBL" id="JAZDUA010000008">
    <property type="protein sequence ID" value="KAK7873891.1"/>
    <property type="molecule type" value="Genomic_DNA"/>
</dbReference>
<dbReference type="InterPro" id="IPR006643">
    <property type="entry name" value="Zasp-like_motif"/>
</dbReference>
<keyword evidence="4" id="KW-1185">Reference proteome</keyword>
<name>A0AAN9W100_9ORTH</name>
<dbReference type="AlphaFoldDB" id="A0AAN9W100"/>
<feature type="compositionally biased region" description="Low complexity" evidence="1">
    <location>
        <begin position="110"/>
        <end position="125"/>
    </location>
</feature>
<evidence type="ECO:0000256" key="1">
    <source>
        <dbReference type="SAM" id="MobiDB-lite"/>
    </source>
</evidence>
<evidence type="ECO:0000259" key="2">
    <source>
        <dbReference type="SMART" id="SM00735"/>
    </source>
</evidence>
<feature type="compositionally biased region" description="Pro residues" evidence="1">
    <location>
        <begin position="223"/>
        <end position="238"/>
    </location>
</feature>
<feature type="region of interest" description="Disordered" evidence="1">
    <location>
        <begin position="152"/>
        <end position="179"/>
    </location>
</feature>
<dbReference type="Proteomes" id="UP001378592">
    <property type="component" value="Unassembled WGS sequence"/>
</dbReference>
<dbReference type="Pfam" id="PF15936">
    <property type="entry name" value="DUF4749"/>
    <property type="match status" value="1"/>
</dbReference>
<feature type="domain" description="Zasp-like motif" evidence="2">
    <location>
        <begin position="12"/>
        <end position="37"/>
    </location>
</feature>
<dbReference type="SMART" id="SM00735">
    <property type="entry name" value="ZM"/>
    <property type="match status" value="1"/>
</dbReference>
<organism evidence="3 4">
    <name type="scientific">Gryllus longicercus</name>
    <dbReference type="NCBI Taxonomy" id="2509291"/>
    <lineage>
        <taxon>Eukaryota</taxon>
        <taxon>Metazoa</taxon>
        <taxon>Ecdysozoa</taxon>
        <taxon>Arthropoda</taxon>
        <taxon>Hexapoda</taxon>
        <taxon>Insecta</taxon>
        <taxon>Pterygota</taxon>
        <taxon>Neoptera</taxon>
        <taxon>Polyneoptera</taxon>
        <taxon>Orthoptera</taxon>
        <taxon>Ensifera</taxon>
        <taxon>Gryllidea</taxon>
        <taxon>Grylloidea</taxon>
        <taxon>Gryllidae</taxon>
        <taxon>Gryllinae</taxon>
        <taxon>Gryllus</taxon>
    </lineage>
</organism>
<protein>
    <recommendedName>
        <fullName evidence="2">Zasp-like motif domain-containing protein</fullName>
    </recommendedName>
</protein>
<gene>
    <name evidence="3" type="ORF">R5R35_005748</name>
</gene>
<proteinExistence type="predicted"/>
<feature type="compositionally biased region" description="Low complexity" evidence="1">
    <location>
        <begin position="260"/>
        <end position="269"/>
    </location>
</feature>